<evidence type="ECO:0000256" key="3">
    <source>
        <dbReference type="ARBA" id="ARBA00022723"/>
    </source>
</evidence>
<dbReference type="GO" id="GO:0008654">
    <property type="term" value="P:phospholipid biosynthetic process"/>
    <property type="evidence" value="ECO:0007669"/>
    <property type="project" value="UniProtKB-KW"/>
</dbReference>
<keyword evidence="1" id="KW-0963">Cytoplasm</keyword>
<dbReference type="InterPro" id="IPR032837">
    <property type="entry name" value="G1PDH"/>
</dbReference>
<evidence type="ECO:0000256" key="12">
    <source>
        <dbReference type="PIRSR" id="PIRSR000112-3"/>
    </source>
</evidence>
<evidence type="ECO:0000256" key="6">
    <source>
        <dbReference type="ARBA" id="ARBA00023027"/>
    </source>
</evidence>
<comment type="cofactor">
    <cofactor evidence="10">
        <name>Zn(2+)</name>
        <dbReference type="ChEBI" id="CHEBI:29105"/>
    </cofactor>
    <text evidence="10">Binds 1 zinc ion per subunit.</text>
</comment>
<sequence length="349" mass="36806">MLGTTQIGIPTLVRIKPGALARSGLYLARAARRHVLLLSSAGMPAAIEAAMLEGLAAQAIEVVARREVGAASFEEAAALLPGLPARCDAIVGLGGGRALDTAKYLAFLARLPLLAVPTSLSNDGFCSPSASLTVGGKRRSLPCAVPFGVVVDTEVCLGAPEVLWLSGVGDLVAKVTAVNDWKLAFHARGEPVNDFAALLSDATVFQFMARPERDLEGMRLLATALMLNGIAMEIAGSSRPASGSEHLISHALDQTSARPRLHGLQVGTAAYVVSRLQGRDTGPIAAVLDATRFWDAIRADPFSLDEWREAVRVAPEIKPGYYTILSARDCGAEVEDILRTDARLEGCFV</sequence>
<name>A0A150P092_SORCE</name>
<gene>
    <name evidence="13" type="ORF">BE08_17220</name>
</gene>
<evidence type="ECO:0000256" key="11">
    <source>
        <dbReference type="PIRSR" id="PIRSR000112-2"/>
    </source>
</evidence>
<dbReference type="GO" id="GO:0016614">
    <property type="term" value="F:oxidoreductase activity, acting on CH-OH group of donors"/>
    <property type="evidence" value="ECO:0007669"/>
    <property type="project" value="InterPro"/>
</dbReference>
<keyword evidence="3 10" id="KW-0479">Metal-binding</keyword>
<evidence type="ECO:0000313" key="13">
    <source>
        <dbReference type="EMBL" id="KYF48100.1"/>
    </source>
</evidence>
<keyword evidence="5" id="KW-0560">Oxidoreductase</keyword>
<dbReference type="PIRSF" id="PIRSF000112">
    <property type="entry name" value="Glycerol_dehydrogenase"/>
    <property type="match status" value="1"/>
</dbReference>
<feature type="binding site" evidence="10">
    <location>
        <position position="170"/>
    </location>
    <ligand>
        <name>glycerol</name>
        <dbReference type="ChEBI" id="CHEBI:17754"/>
    </ligand>
</feature>
<feature type="binding site" evidence="10">
    <location>
        <position position="262"/>
    </location>
    <ligand>
        <name>glycerol</name>
        <dbReference type="ChEBI" id="CHEBI:17754"/>
    </ligand>
</feature>
<dbReference type="Gene3D" id="3.40.50.1970">
    <property type="match status" value="1"/>
</dbReference>
<dbReference type="GO" id="GO:0046872">
    <property type="term" value="F:metal ion binding"/>
    <property type="evidence" value="ECO:0007669"/>
    <property type="project" value="UniProtKB-KW"/>
</dbReference>
<proteinExistence type="predicted"/>
<dbReference type="PANTHER" id="PTHR43616:SF5">
    <property type="entry name" value="GLYCEROL DEHYDROGENASE 1"/>
    <property type="match status" value="1"/>
</dbReference>
<dbReference type="Proteomes" id="UP000075420">
    <property type="component" value="Unassembled WGS sequence"/>
</dbReference>
<evidence type="ECO:0000256" key="5">
    <source>
        <dbReference type="ARBA" id="ARBA00023002"/>
    </source>
</evidence>
<protein>
    <submittedName>
        <fullName evidence="13">Dehydrogenase</fullName>
    </submittedName>
</protein>
<keyword evidence="9" id="KW-1208">Phospholipid metabolism</keyword>
<dbReference type="SUPFAM" id="SSF56796">
    <property type="entry name" value="Dehydroquinate synthase-like"/>
    <property type="match status" value="1"/>
</dbReference>
<comment type="caution">
    <text evidence="13">The sequence shown here is derived from an EMBL/GenBank/DDBJ whole genome shotgun (WGS) entry which is preliminary data.</text>
</comment>
<keyword evidence="4" id="KW-0521">NADP</keyword>
<evidence type="ECO:0000256" key="10">
    <source>
        <dbReference type="PIRSR" id="PIRSR000112-1"/>
    </source>
</evidence>
<keyword evidence="2" id="KW-0444">Lipid biosynthesis</keyword>
<feature type="binding site" evidence="12">
    <location>
        <begin position="118"/>
        <end position="121"/>
    </location>
    <ligand>
        <name>NAD(+)</name>
        <dbReference type="ChEBI" id="CHEBI:57540"/>
    </ligand>
</feature>
<dbReference type="PANTHER" id="PTHR43616">
    <property type="entry name" value="GLYCEROL DEHYDROGENASE"/>
    <property type="match status" value="1"/>
</dbReference>
<feature type="binding site" evidence="12">
    <location>
        <begin position="96"/>
        <end position="100"/>
    </location>
    <ligand>
        <name>NAD(+)</name>
        <dbReference type="ChEBI" id="CHEBI:57540"/>
    </ligand>
</feature>
<dbReference type="EMBL" id="JELY01003543">
    <property type="protein sequence ID" value="KYF48100.1"/>
    <property type="molecule type" value="Genomic_DNA"/>
</dbReference>
<accession>A0A150P092</accession>
<keyword evidence="8" id="KW-0594">Phospholipid biosynthesis</keyword>
<dbReference type="InterPro" id="IPR016205">
    <property type="entry name" value="Glycerol_DH"/>
</dbReference>
<feature type="binding site" evidence="10">
    <location>
        <position position="246"/>
    </location>
    <ligand>
        <name>glycerol</name>
        <dbReference type="ChEBI" id="CHEBI:17754"/>
    </ligand>
</feature>
<feature type="binding site" evidence="11">
    <location>
        <position position="123"/>
    </location>
    <ligand>
        <name>glycerol</name>
        <dbReference type="ChEBI" id="CHEBI:17754"/>
    </ligand>
</feature>
<organism evidence="13 14">
    <name type="scientific">Sorangium cellulosum</name>
    <name type="common">Polyangium cellulosum</name>
    <dbReference type="NCBI Taxonomy" id="56"/>
    <lineage>
        <taxon>Bacteria</taxon>
        <taxon>Pseudomonadati</taxon>
        <taxon>Myxococcota</taxon>
        <taxon>Polyangia</taxon>
        <taxon>Polyangiales</taxon>
        <taxon>Polyangiaceae</taxon>
        <taxon>Sorangium</taxon>
    </lineage>
</organism>
<evidence type="ECO:0000256" key="4">
    <source>
        <dbReference type="ARBA" id="ARBA00022857"/>
    </source>
</evidence>
<keyword evidence="6 12" id="KW-0520">NAD</keyword>
<dbReference type="AlphaFoldDB" id="A0A150P092"/>
<feature type="binding site" evidence="12">
    <location>
        <position position="127"/>
    </location>
    <ligand>
        <name>NAD(+)</name>
        <dbReference type="ChEBI" id="CHEBI:57540"/>
    </ligand>
</feature>
<evidence type="ECO:0000256" key="8">
    <source>
        <dbReference type="ARBA" id="ARBA00023209"/>
    </source>
</evidence>
<evidence type="ECO:0000256" key="9">
    <source>
        <dbReference type="ARBA" id="ARBA00023264"/>
    </source>
</evidence>
<reference evidence="13 14" key="1">
    <citation type="submission" date="2014-02" db="EMBL/GenBank/DDBJ databases">
        <title>The small core and large imbalanced accessory genome model reveals a collaborative survival strategy of Sorangium cellulosum strains in nature.</title>
        <authorList>
            <person name="Han K."/>
            <person name="Peng R."/>
            <person name="Blom J."/>
            <person name="Li Y.-Z."/>
        </authorList>
    </citation>
    <scope>NUCLEOTIDE SEQUENCE [LARGE SCALE GENOMIC DNA]</scope>
    <source>
        <strain evidence="13 14">So0157-25</strain>
    </source>
</reference>
<keyword evidence="7" id="KW-0443">Lipid metabolism</keyword>
<dbReference type="Gene3D" id="1.20.1090.10">
    <property type="entry name" value="Dehydroquinate synthase-like - alpha domain"/>
    <property type="match status" value="1"/>
</dbReference>
<evidence type="ECO:0000313" key="14">
    <source>
        <dbReference type="Proteomes" id="UP000075420"/>
    </source>
</evidence>
<evidence type="ECO:0000256" key="2">
    <source>
        <dbReference type="ARBA" id="ARBA00022516"/>
    </source>
</evidence>
<dbReference type="Pfam" id="PF13685">
    <property type="entry name" value="Fe-ADH_2"/>
    <property type="match status" value="1"/>
</dbReference>
<keyword evidence="10" id="KW-0862">Zinc</keyword>
<evidence type="ECO:0000256" key="1">
    <source>
        <dbReference type="ARBA" id="ARBA00022490"/>
    </source>
</evidence>
<dbReference type="CDD" id="cd08174">
    <property type="entry name" value="G1PDH-like"/>
    <property type="match status" value="1"/>
</dbReference>
<evidence type="ECO:0000256" key="7">
    <source>
        <dbReference type="ARBA" id="ARBA00023098"/>
    </source>
</evidence>